<dbReference type="InterPro" id="IPR013088">
    <property type="entry name" value="Znf_NHR/GATA"/>
</dbReference>
<keyword evidence="4" id="KW-0805">Transcription regulation</keyword>
<feature type="domain" description="Nuclear receptor" evidence="9">
    <location>
        <begin position="11"/>
        <end position="86"/>
    </location>
</feature>
<dbReference type="Pfam" id="PF00104">
    <property type="entry name" value="Hormone_recep"/>
    <property type="match status" value="1"/>
</dbReference>
<dbReference type="SUPFAM" id="SSF57716">
    <property type="entry name" value="Glucocorticoid receptor-like (DNA-binding domain)"/>
    <property type="match status" value="1"/>
</dbReference>
<keyword evidence="7" id="KW-0675">Receptor</keyword>
<keyword evidence="6" id="KW-0804">Transcription</keyword>
<dbReference type="GO" id="GO:0008270">
    <property type="term" value="F:zinc ion binding"/>
    <property type="evidence" value="ECO:0007669"/>
    <property type="project" value="UniProtKB-KW"/>
</dbReference>
<evidence type="ECO:0000256" key="2">
    <source>
        <dbReference type="ARBA" id="ARBA00022771"/>
    </source>
</evidence>
<dbReference type="SMART" id="SM00399">
    <property type="entry name" value="ZnF_C4"/>
    <property type="match status" value="1"/>
</dbReference>
<keyword evidence="3" id="KW-0862">Zinc</keyword>
<protein>
    <recommendedName>
        <fullName evidence="13">Nuclear receptor</fullName>
    </recommendedName>
</protein>
<organism evidence="11 12">
    <name type="scientific">Pristionchus entomophagus</name>
    <dbReference type="NCBI Taxonomy" id="358040"/>
    <lineage>
        <taxon>Eukaryota</taxon>
        <taxon>Metazoa</taxon>
        <taxon>Ecdysozoa</taxon>
        <taxon>Nematoda</taxon>
        <taxon>Chromadorea</taxon>
        <taxon>Rhabditida</taxon>
        <taxon>Rhabditina</taxon>
        <taxon>Diplogasteromorpha</taxon>
        <taxon>Diplogasteroidea</taxon>
        <taxon>Neodiplogasteridae</taxon>
        <taxon>Pristionchus</taxon>
    </lineage>
</organism>
<evidence type="ECO:0000256" key="5">
    <source>
        <dbReference type="ARBA" id="ARBA00023125"/>
    </source>
</evidence>
<evidence type="ECO:0000313" key="12">
    <source>
        <dbReference type="Proteomes" id="UP001432027"/>
    </source>
</evidence>
<feature type="domain" description="NR LBD" evidence="10">
    <location>
        <begin position="132"/>
        <end position="385"/>
    </location>
</feature>
<reference evidence="11" key="1">
    <citation type="submission" date="2023-10" db="EMBL/GenBank/DDBJ databases">
        <title>Genome assembly of Pristionchus species.</title>
        <authorList>
            <person name="Yoshida K."/>
            <person name="Sommer R.J."/>
        </authorList>
    </citation>
    <scope>NUCLEOTIDE SEQUENCE</scope>
    <source>
        <strain evidence="11">RS0144</strain>
    </source>
</reference>
<dbReference type="PRINTS" id="PR00047">
    <property type="entry name" value="STROIDFINGER"/>
</dbReference>
<dbReference type="PROSITE" id="PS51030">
    <property type="entry name" value="NUCLEAR_REC_DBD_2"/>
    <property type="match status" value="1"/>
</dbReference>
<evidence type="ECO:0000256" key="7">
    <source>
        <dbReference type="ARBA" id="ARBA00023170"/>
    </source>
</evidence>
<dbReference type="Gene3D" id="1.10.565.10">
    <property type="entry name" value="Retinoid X Receptor"/>
    <property type="match status" value="1"/>
</dbReference>
<dbReference type="EMBL" id="BTSX01000004">
    <property type="protein sequence ID" value="GMS94720.1"/>
    <property type="molecule type" value="Genomic_DNA"/>
</dbReference>
<dbReference type="InterPro" id="IPR000536">
    <property type="entry name" value="Nucl_hrmn_rcpt_lig-bd"/>
</dbReference>
<evidence type="ECO:0000256" key="6">
    <source>
        <dbReference type="ARBA" id="ARBA00023163"/>
    </source>
</evidence>
<proteinExistence type="predicted"/>
<dbReference type="Pfam" id="PF00105">
    <property type="entry name" value="zf-C4"/>
    <property type="match status" value="1"/>
</dbReference>
<dbReference type="SMART" id="SM00430">
    <property type="entry name" value="HOLI"/>
    <property type="match status" value="1"/>
</dbReference>
<dbReference type="InterPro" id="IPR035500">
    <property type="entry name" value="NHR-like_dom_sf"/>
</dbReference>
<comment type="caution">
    <text evidence="11">The sequence shown here is derived from an EMBL/GenBank/DDBJ whole genome shotgun (WGS) entry which is preliminary data.</text>
</comment>
<dbReference type="GO" id="GO:0043565">
    <property type="term" value="F:sequence-specific DNA binding"/>
    <property type="evidence" value="ECO:0007669"/>
    <property type="project" value="InterPro"/>
</dbReference>
<keyword evidence="1" id="KW-0479">Metal-binding</keyword>
<name>A0AAV5TK32_9BILA</name>
<evidence type="ECO:0008006" key="13">
    <source>
        <dbReference type="Google" id="ProtNLM"/>
    </source>
</evidence>
<dbReference type="GO" id="GO:0005634">
    <property type="term" value="C:nucleus"/>
    <property type="evidence" value="ECO:0007669"/>
    <property type="project" value="TreeGrafter"/>
</dbReference>
<dbReference type="PANTHER" id="PTHR46011">
    <property type="entry name" value="NUCLEAR HORMONE RECEPTOR FAMILY MEMBER NHR-86-RELATED"/>
    <property type="match status" value="1"/>
</dbReference>
<evidence type="ECO:0000256" key="3">
    <source>
        <dbReference type="ARBA" id="ARBA00022833"/>
    </source>
</evidence>
<evidence type="ECO:0000259" key="10">
    <source>
        <dbReference type="PROSITE" id="PS51843"/>
    </source>
</evidence>
<evidence type="ECO:0000256" key="4">
    <source>
        <dbReference type="ARBA" id="ARBA00023015"/>
    </source>
</evidence>
<dbReference type="GO" id="GO:0003700">
    <property type="term" value="F:DNA-binding transcription factor activity"/>
    <property type="evidence" value="ECO:0007669"/>
    <property type="project" value="InterPro"/>
</dbReference>
<dbReference type="PANTHER" id="PTHR46011:SF6">
    <property type="entry name" value="HIGH ZINC ACTIVATED NUCLEAR RECEPTOR PROTEIN"/>
    <property type="match status" value="1"/>
</dbReference>
<sequence>MMKTTPEKNNGRSCLICGTKSEGANSGVESCRACSAFFRRSVSESMKYVCKNELKCDLKRAGKRLCRACRLRRCLEVGMLPEHVKTATRPSSQDPATPGPSKPIVENDEFLKLNESRIPLLCKIGTLYHRSRSRRFYSELSLLPIEANKPSPIADPVDAQQLHPCDVVLADNLWKTNLRFITEFCTDTFEEFAILEKTDKFDLFRSFIATLFIFELEEATAMKNLELDYKRQMSRTTYLDFKRPELFFSNRESTADQKFLETWSETCSNPMHYRVLAAFRSLSPSVIERAAIIALLFWNVDDLDMSISEGTLALCNTMRSRIMHELHVYYTDILRKDDYCLRLGRTLDHLHETIAHAREMRTELVMYVMIGAMQPDLTLFDLIRV</sequence>
<accession>A0AAV5TK32</accession>
<keyword evidence="5" id="KW-0238">DNA-binding</keyword>
<dbReference type="Proteomes" id="UP001432027">
    <property type="component" value="Unassembled WGS sequence"/>
</dbReference>
<evidence type="ECO:0000259" key="9">
    <source>
        <dbReference type="PROSITE" id="PS51030"/>
    </source>
</evidence>
<gene>
    <name evidence="11" type="ORF">PENTCL1PPCAC_16895</name>
</gene>
<evidence type="ECO:0000313" key="11">
    <source>
        <dbReference type="EMBL" id="GMS94720.1"/>
    </source>
</evidence>
<dbReference type="Gene3D" id="3.30.50.10">
    <property type="entry name" value="Erythroid Transcription Factor GATA-1, subunit A"/>
    <property type="match status" value="1"/>
</dbReference>
<evidence type="ECO:0000256" key="1">
    <source>
        <dbReference type="ARBA" id="ARBA00022723"/>
    </source>
</evidence>
<dbReference type="PROSITE" id="PS51843">
    <property type="entry name" value="NR_LBD"/>
    <property type="match status" value="1"/>
</dbReference>
<dbReference type="SUPFAM" id="SSF48508">
    <property type="entry name" value="Nuclear receptor ligand-binding domain"/>
    <property type="match status" value="1"/>
</dbReference>
<keyword evidence="8" id="KW-0539">Nucleus</keyword>
<keyword evidence="12" id="KW-1185">Reference proteome</keyword>
<evidence type="ECO:0000256" key="8">
    <source>
        <dbReference type="ARBA" id="ARBA00023242"/>
    </source>
</evidence>
<dbReference type="AlphaFoldDB" id="A0AAV5TK32"/>
<dbReference type="InterPro" id="IPR001628">
    <property type="entry name" value="Znf_hrmn_rcpt"/>
</dbReference>
<keyword evidence="2" id="KW-0863">Zinc-finger</keyword>